<evidence type="ECO:0000256" key="15">
    <source>
        <dbReference type="ARBA" id="ARBA00023136"/>
    </source>
</evidence>
<evidence type="ECO:0000256" key="13">
    <source>
        <dbReference type="ARBA" id="ARBA00022842"/>
    </source>
</evidence>
<evidence type="ECO:0000313" key="26">
    <source>
        <dbReference type="Proteomes" id="UP000027093"/>
    </source>
</evidence>
<comment type="function">
    <text evidence="17">Transfers mannose from GDP-mannose to dolichol monophosphate to form dolichol phosphate mannose (Dol-P-Man) which is the mannosyl donor in pathways leading to N-glycosylation, glycosyl phosphatidylinositol membrane anchoring, and O-mannosylation of proteins.</text>
</comment>
<dbReference type="GO" id="GO:0006506">
    <property type="term" value="P:GPI anchor biosynthetic process"/>
    <property type="evidence" value="ECO:0007669"/>
    <property type="project" value="TreeGrafter"/>
</dbReference>
<evidence type="ECO:0000256" key="10">
    <source>
        <dbReference type="ARBA" id="ARBA00022679"/>
    </source>
</evidence>
<evidence type="ECO:0000256" key="11">
    <source>
        <dbReference type="ARBA" id="ARBA00022692"/>
    </source>
</evidence>
<feature type="transmembrane region" description="Helical" evidence="22">
    <location>
        <begin position="268"/>
        <end position="288"/>
    </location>
</feature>
<dbReference type="GO" id="GO:0016020">
    <property type="term" value="C:membrane"/>
    <property type="evidence" value="ECO:0007669"/>
    <property type="project" value="UniProtKB-SubCell"/>
</dbReference>
<organism evidence="25 26">
    <name type="scientific">Nitrososphaera viennensis EN76</name>
    <dbReference type="NCBI Taxonomy" id="926571"/>
    <lineage>
        <taxon>Archaea</taxon>
        <taxon>Nitrososphaerota</taxon>
        <taxon>Nitrososphaeria</taxon>
        <taxon>Nitrososphaerales</taxon>
        <taxon>Nitrososphaeraceae</taxon>
        <taxon>Nitrososphaera</taxon>
    </lineage>
</organism>
<evidence type="ECO:0000256" key="9">
    <source>
        <dbReference type="ARBA" id="ARBA00022676"/>
    </source>
</evidence>
<evidence type="ECO:0000256" key="1">
    <source>
        <dbReference type="ARBA" id="ARBA00001913"/>
    </source>
</evidence>
<evidence type="ECO:0000256" key="16">
    <source>
        <dbReference type="ARBA" id="ARBA00023211"/>
    </source>
</evidence>
<dbReference type="InterPro" id="IPR039528">
    <property type="entry name" value="DPM1-like"/>
</dbReference>
<feature type="transmembrane region" description="Helical" evidence="22">
    <location>
        <begin position="361"/>
        <end position="380"/>
    </location>
</feature>
<keyword evidence="12" id="KW-0479">Metal-binding</keyword>
<dbReference type="GO" id="GO:0035269">
    <property type="term" value="P:protein O-linked glycosylation via mannose"/>
    <property type="evidence" value="ECO:0007669"/>
    <property type="project" value="TreeGrafter"/>
</dbReference>
<comment type="cofactor">
    <cofactor evidence="1">
        <name>Ca(2+)</name>
        <dbReference type="ChEBI" id="CHEBI:29108"/>
    </cofactor>
</comment>
<dbReference type="PANTHER" id="PTHR43398:SF1">
    <property type="entry name" value="DOLICHOL-PHOSPHATE MANNOSYLTRANSFERASE SUBUNIT 1"/>
    <property type="match status" value="1"/>
</dbReference>
<keyword evidence="10 25" id="KW-0808">Transferase</keyword>
<evidence type="ECO:0000256" key="3">
    <source>
        <dbReference type="ARBA" id="ARBA00001946"/>
    </source>
</evidence>
<evidence type="ECO:0000259" key="23">
    <source>
        <dbReference type="Pfam" id="PF00535"/>
    </source>
</evidence>
<gene>
    <name evidence="25" type="primary">dpm</name>
    <name evidence="25" type="ORF">NVIE_004280</name>
</gene>
<protein>
    <recommendedName>
        <fullName evidence="18">Dolichol-phosphate mannosyltransferase</fullName>
        <ecNumber evidence="8">2.4.1.83</ecNumber>
    </recommendedName>
    <alternativeName>
        <fullName evidence="20">Dolichol-phosphate mannose synthase</fullName>
    </alternativeName>
    <alternativeName>
        <fullName evidence="19">Dolichyl-phosphate beta-D-mannosyltransferase</fullName>
    </alternativeName>
    <alternativeName>
        <fullName evidence="21">Mannose-P-dolichol synthase</fullName>
    </alternativeName>
</protein>
<dbReference type="PANTHER" id="PTHR43398">
    <property type="entry name" value="DOLICHOL-PHOSPHATE MANNOSYLTRANSFERASE SUBUNIT 1"/>
    <property type="match status" value="1"/>
</dbReference>
<evidence type="ECO:0000256" key="2">
    <source>
        <dbReference type="ARBA" id="ARBA00001936"/>
    </source>
</evidence>
<dbReference type="AlphaFoldDB" id="A0A060HG89"/>
<evidence type="ECO:0000259" key="24">
    <source>
        <dbReference type="Pfam" id="PF04138"/>
    </source>
</evidence>
<dbReference type="Pfam" id="PF00535">
    <property type="entry name" value="Glycos_transf_2"/>
    <property type="match status" value="1"/>
</dbReference>
<keyword evidence="9 25" id="KW-0328">Glycosyltransferase</keyword>
<dbReference type="Gene3D" id="3.90.550.10">
    <property type="entry name" value="Spore Coat Polysaccharide Biosynthesis Protein SpsA, Chain A"/>
    <property type="match status" value="1"/>
</dbReference>
<evidence type="ECO:0000256" key="22">
    <source>
        <dbReference type="SAM" id="Phobius"/>
    </source>
</evidence>
<dbReference type="HOGENOM" id="CLU_039727_0_0_2"/>
<keyword evidence="15 22" id="KW-0472">Membrane</keyword>
<comment type="similarity">
    <text evidence="7">Belongs to the glycosyltransferase 2 family.</text>
</comment>
<dbReference type="Pfam" id="PF04138">
    <property type="entry name" value="GtrA_DPMS_TM"/>
    <property type="match status" value="1"/>
</dbReference>
<evidence type="ECO:0000256" key="14">
    <source>
        <dbReference type="ARBA" id="ARBA00022989"/>
    </source>
</evidence>
<dbReference type="STRING" id="926571.NVIE_004280"/>
<feature type="transmembrane region" description="Helical" evidence="22">
    <location>
        <begin position="333"/>
        <end position="355"/>
    </location>
</feature>
<dbReference type="KEGG" id="nvn:NVIE_004280"/>
<dbReference type="Proteomes" id="UP000027093">
    <property type="component" value="Chromosome"/>
</dbReference>
<evidence type="ECO:0000256" key="21">
    <source>
        <dbReference type="ARBA" id="ARBA00083744"/>
    </source>
</evidence>
<evidence type="ECO:0000256" key="7">
    <source>
        <dbReference type="ARBA" id="ARBA00006739"/>
    </source>
</evidence>
<evidence type="ECO:0000256" key="19">
    <source>
        <dbReference type="ARBA" id="ARBA00082336"/>
    </source>
</evidence>
<dbReference type="InterPro" id="IPR029044">
    <property type="entry name" value="Nucleotide-diphossugar_trans"/>
</dbReference>
<evidence type="ECO:0000256" key="20">
    <source>
        <dbReference type="ARBA" id="ARBA00082614"/>
    </source>
</evidence>
<dbReference type="GO" id="GO:0012505">
    <property type="term" value="C:endomembrane system"/>
    <property type="evidence" value="ECO:0007669"/>
    <property type="project" value="UniProtKB-SubCell"/>
</dbReference>
<comment type="cofactor">
    <cofactor evidence="2">
        <name>Mn(2+)</name>
        <dbReference type="ChEBI" id="CHEBI:29035"/>
    </cofactor>
</comment>
<dbReference type="InterPro" id="IPR007267">
    <property type="entry name" value="GtrA_DPMS_TM"/>
</dbReference>
<evidence type="ECO:0000256" key="12">
    <source>
        <dbReference type="ARBA" id="ARBA00022723"/>
    </source>
</evidence>
<name>A0A060HG89_9ARCH</name>
<dbReference type="GO" id="GO:0006488">
    <property type="term" value="P:dolichol-linked oligosaccharide biosynthetic process"/>
    <property type="evidence" value="ECO:0007669"/>
    <property type="project" value="TreeGrafter"/>
</dbReference>
<keyword evidence="13" id="KW-0460">Magnesium</keyword>
<keyword evidence="11 22" id="KW-0812">Transmembrane</keyword>
<dbReference type="FunFam" id="3.90.550.10:FF:000119">
    <property type="entry name" value="Dolichol-phosphate mannosyltransferase subunit 1"/>
    <property type="match status" value="1"/>
</dbReference>
<keyword evidence="16" id="KW-0464">Manganese</keyword>
<feature type="domain" description="GtrA/DPMS transmembrane" evidence="24">
    <location>
        <begin position="267"/>
        <end position="386"/>
    </location>
</feature>
<evidence type="ECO:0000313" key="25">
    <source>
        <dbReference type="EMBL" id="AIC14623.1"/>
    </source>
</evidence>
<dbReference type="EC" id="2.4.1.83" evidence="8"/>
<dbReference type="InterPro" id="IPR001173">
    <property type="entry name" value="Glyco_trans_2-like"/>
</dbReference>
<reference evidence="25 26" key="1">
    <citation type="journal article" date="2014" name="Int. J. Syst. Evol. Microbiol.">
        <title>Nitrososphaera viennensis gen. nov., sp. nov., an aerobic and mesophilic, ammonia-oxidizing archaeon from soil and a member of the archaeal phylum Thaumarchaeota.</title>
        <authorList>
            <person name="Stieglmeier M."/>
            <person name="Klingl A."/>
            <person name="Alves R.J."/>
            <person name="Rittmann S.K."/>
            <person name="Melcher M."/>
            <person name="Leisch N."/>
            <person name="Schleper C."/>
        </authorList>
    </citation>
    <scope>NUCLEOTIDE SEQUENCE [LARGE SCALE GENOMIC DNA]</scope>
    <source>
        <strain evidence="25">EN76</strain>
    </source>
</reference>
<keyword evidence="14 22" id="KW-1133">Transmembrane helix</keyword>
<feature type="domain" description="Glycosyltransferase 2-like" evidence="23">
    <location>
        <begin position="17"/>
        <end position="187"/>
    </location>
</feature>
<dbReference type="CDD" id="cd06442">
    <property type="entry name" value="DPM1_like"/>
    <property type="match status" value="1"/>
</dbReference>
<evidence type="ECO:0000256" key="6">
    <source>
        <dbReference type="ARBA" id="ARBA00004922"/>
    </source>
</evidence>
<evidence type="ECO:0000256" key="18">
    <source>
        <dbReference type="ARBA" id="ARBA00074878"/>
    </source>
</evidence>
<keyword evidence="26" id="KW-1185">Reference proteome</keyword>
<accession>A0A060HG89</accession>
<dbReference type="GO" id="GO:0046872">
    <property type="term" value="F:metal ion binding"/>
    <property type="evidence" value="ECO:0007669"/>
    <property type="project" value="UniProtKB-KW"/>
</dbReference>
<sequence>MDVSSQELVKQDKMPLSVILPTYNESQNITKMIDSIAEALPHNAPAEIIVVDDNSPDGTADIAASHARDLGRQDKRFHIRVVRRAGKQGLSSAILAGVHEATGEVVVVMDSDLSHPAHTIPKMLEEIRQSRCDIVVASRYIKGGAISGWPFKRKLMSKGATKIAKYSLGIKIKDPMSGFFAFRRHIIHGIKFDTIGYKMLLEMLVKVKGARIKEIPYTFTNRCAGASKLDSKVMFDYIRAVWRLYRYGRAAPSERRTSVRFFSKAGRFYTVGSSGLLVNYLVSFILTALFPGIWYLHATVVGIMFSITSNFILNKVWTFEDMDFAARKTLLQYGMFAGFSAFGALVQLGLVYALVETNEVSYPLALVLAVATASISNFLLNKKWTFKEKVWS</sequence>
<dbReference type="GO" id="GO:0000271">
    <property type="term" value="P:polysaccharide biosynthetic process"/>
    <property type="evidence" value="ECO:0007669"/>
    <property type="project" value="InterPro"/>
</dbReference>
<evidence type="ECO:0000256" key="8">
    <source>
        <dbReference type="ARBA" id="ARBA00012704"/>
    </source>
</evidence>
<feature type="transmembrane region" description="Helical" evidence="22">
    <location>
        <begin position="294"/>
        <end position="313"/>
    </location>
</feature>
<evidence type="ECO:0000256" key="4">
    <source>
        <dbReference type="ARBA" id="ARBA00004141"/>
    </source>
</evidence>
<dbReference type="EMBL" id="CP007536">
    <property type="protein sequence ID" value="AIC14623.1"/>
    <property type="molecule type" value="Genomic_DNA"/>
</dbReference>
<comment type="pathway">
    <text evidence="6">Protein modification; protein glycosylation.</text>
</comment>
<evidence type="ECO:0000256" key="17">
    <source>
        <dbReference type="ARBA" id="ARBA00053724"/>
    </source>
</evidence>
<comment type="subcellular location">
    <subcellularLocation>
        <location evidence="5">Endomembrane system</location>
    </subcellularLocation>
    <subcellularLocation>
        <location evidence="4">Membrane</location>
        <topology evidence="4">Multi-pass membrane protein</topology>
    </subcellularLocation>
</comment>
<proteinExistence type="inferred from homology"/>
<dbReference type="GO" id="GO:0004582">
    <property type="term" value="F:dolichyl-phosphate beta-D-mannosyltransferase activity"/>
    <property type="evidence" value="ECO:0007669"/>
    <property type="project" value="UniProtKB-EC"/>
</dbReference>
<evidence type="ECO:0000256" key="5">
    <source>
        <dbReference type="ARBA" id="ARBA00004308"/>
    </source>
</evidence>
<comment type="cofactor">
    <cofactor evidence="3">
        <name>Mg(2+)</name>
        <dbReference type="ChEBI" id="CHEBI:18420"/>
    </cofactor>
</comment>
<dbReference type="SUPFAM" id="SSF53448">
    <property type="entry name" value="Nucleotide-diphospho-sugar transferases"/>
    <property type="match status" value="1"/>
</dbReference>